<name>A0A7J7JTH9_BUGNE</name>
<keyword evidence="1" id="KW-0812">Transmembrane</keyword>
<proteinExistence type="predicted"/>
<evidence type="ECO:0000313" key="3">
    <source>
        <dbReference type="Proteomes" id="UP000593567"/>
    </source>
</evidence>
<feature type="transmembrane region" description="Helical" evidence="1">
    <location>
        <begin position="50"/>
        <end position="70"/>
    </location>
</feature>
<comment type="caution">
    <text evidence="2">The sequence shown here is derived from an EMBL/GenBank/DDBJ whole genome shotgun (WGS) entry which is preliminary data.</text>
</comment>
<reference evidence="2" key="1">
    <citation type="submission" date="2020-06" db="EMBL/GenBank/DDBJ databases">
        <title>Draft genome of Bugula neritina, a colonial animal packing powerful symbionts and potential medicines.</title>
        <authorList>
            <person name="Rayko M."/>
        </authorList>
    </citation>
    <scope>NUCLEOTIDE SEQUENCE [LARGE SCALE GENOMIC DNA]</scope>
    <source>
        <strain evidence="2">Kwan_BN1</strain>
    </source>
</reference>
<dbReference type="EMBL" id="VXIV02001926">
    <property type="protein sequence ID" value="KAF6028688.1"/>
    <property type="molecule type" value="Genomic_DNA"/>
</dbReference>
<dbReference type="AlphaFoldDB" id="A0A7J7JTH9"/>
<gene>
    <name evidence="2" type="ORF">EB796_013009</name>
</gene>
<protein>
    <submittedName>
        <fullName evidence="2">Uncharacterized protein</fullName>
    </submittedName>
</protein>
<sequence>MVMLCVNLSLRRTVTLILMMRHVTYSPVRSWTQFSLFMLLAFTRMVESTFVMDFILPLPPVSLIVLVFWLDFDQQ</sequence>
<dbReference type="Proteomes" id="UP000593567">
    <property type="component" value="Unassembled WGS sequence"/>
</dbReference>
<accession>A0A7J7JTH9</accession>
<keyword evidence="1" id="KW-1133">Transmembrane helix</keyword>
<evidence type="ECO:0000256" key="1">
    <source>
        <dbReference type="SAM" id="Phobius"/>
    </source>
</evidence>
<keyword evidence="3" id="KW-1185">Reference proteome</keyword>
<evidence type="ECO:0000313" key="2">
    <source>
        <dbReference type="EMBL" id="KAF6028688.1"/>
    </source>
</evidence>
<organism evidence="2 3">
    <name type="scientific">Bugula neritina</name>
    <name type="common">Brown bryozoan</name>
    <name type="synonym">Sertularia neritina</name>
    <dbReference type="NCBI Taxonomy" id="10212"/>
    <lineage>
        <taxon>Eukaryota</taxon>
        <taxon>Metazoa</taxon>
        <taxon>Spiralia</taxon>
        <taxon>Lophotrochozoa</taxon>
        <taxon>Bryozoa</taxon>
        <taxon>Gymnolaemata</taxon>
        <taxon>Cheilostomatida</taxon>
        <taxon>Flustrina</taxon>
        <taxon>Buguloidea</taxon>
        <taxon>Bugulidae</taxon>
        <taxon>Bugula</taxon>
    </lineage>
</organism>
<keyword evidence="1" id="KW-0472">Membrane</keyword>